<keyword evidence="1" id="KW-0472">Membrane</keyword>
<dbReference type="InterPro" id="IPR046035">
    <property type="entry name" value="DUF5993"/>
</dbReference>
<name>A0ABY4ARS8_9BURK</name>
<evidence type="ECO:0000313" key="2">
    <source>
        <dbReference type="EMBL" id="UOD50734.1"/>
    </source>
</evidence>
<dbReference type="EMBL" id="CP063982">
    <property type="protein sequence ID" value="UOD50734.1"/>
    <property type="molecule type" value="Genomic_DNA"/>
</dbReference>
<accession>A0ABY4ARS8</accession>
<gene>
    <name evidence="2" type="ORF">DHf2319_02025</name>
</gene>
<keyword evidence="3" id="KW-1185">Reference proteome</keyword>
<evidence type="ECO:0000313" key="3">
    <source>
        <dbReference type="Proteomes" id="UP000831607"/>
    </source>
</evidence>
<dbReference type="Pfam" id="PF19455">
    <property type="entry name" value="DUF5993"/>
    <property type="match status" value="1"/>
</dbReference>
<feature type="transmembrane region" description="Helical" evidence="1">
    <location>
        <begin position="24"/>
        <end position="44"/>
    </location>
</feature>
<sequence length="52" mass="5748">MIIMPSILFTVFGVWMAMRGSRTIAIVSWGLAILAMLGAMSYHMDDTLNISL</sequence>
<reference evidence="2 3" key="1">
    <citation type="submission" date="2020-11" db="EMBL/GenBank/DDBJ databases">
        <title>Algicoccus daihaiensis sp.nov., isolated from Daihai Lake in Inner Mongolia.</title>
        <authorList>
            <person name="Kai J."/>
        </authorList>
    </citation>
    <scope>NUCLEOTIDE SEQUENCE [LARGE SCALE GENOMIC DNA]</scope>
    <source>
        <strain evidence="3">f23</strain>
    </source>
</reference>
<proteinExistence type="predicted"/>
<organism evidence="2 3">
    <name type="scientific">Orrella daihaiensis</name>
    <dbReference type="NCBI Taxonomy" id="2782176"/>
    <lineage>
        <taxon>Bacteria</taxon>
        <taxon>Pseudomonadati</taxon>
        <taxon>Pseudomonadota</taxon>
        <taxon>Betaproteobacteria</taxon>
        <taxon>Burkholderiales</taxon>
        <taxon>Alcaligenaceae</taxon>
        <taxon>Orrella</taxon>
    </lineage>
</organism>
<dbReference type="Proteomes" id="UP000831607">
    <property type="component" value="Chromosome"/>
</dbReference>
<keyword evidence="1" id="KW-0812">Transmembrane</keyword>
<keyword evidence="1" id="KW-1133">Transmembrane helix</keyword>
<protein>
    <submittedName>
        <fullName evidence="2">Uncharacterized protein</fullName>
    </submittedName>
</protein>
<evidence type="ECO:0000256" key="1">
    <source>
        <dbReference type="SAM" id="Phobius"/>
    </source>
</evidence>
<dbReference type="RefSeq" id="WP_243479145.1">
    <property type="nucleotide sequence ID" value="NZ_CP063982.1"/>
</dbReference>